<comment type="caution">
    <text evidence="2">The sequence shown here is derived from an EMBL/GenBank/DDBJ whole genome shotgun (WGS) entry which is preliminary data.</text>
</comment>
<gene>
    <name evidence="2" type="ORF">E4U09_005791</name>
</gene>
<name>A0A9P7QTW5_9HYPO</name>
<dbReference type="Proteomes" id="UP000707071">
    <property type="component" value="Unassembled WGS sequence"/>
</dbReference>
<keyword evidence="1" id="KW-0732">Signal</keyword>
<sequence length="110" mass="12142">MYALSLLALLLPLVAADTHNWCTCKSWTKGGDWGVNQQLSYFVCSQDYKGVAKFNTHNHLCERLDGFQFDGDTWEGHCKAAGMGYFPIKPDGTMDISGYPLRVDAALGSC</sequence>
<evidence type="ECO:0000256" key="1">
    <source>
        <dbReference type="SAM" id="SignalP"/>
    </source>
</evidence>
<evidence type="ECO:0008006" key="4">
    <source>
        <dbReference type="Google" id="ProtNLM"/>
    </source>
</evidence>
<reference evidence="2 3" key="1">
    <citation type="journal article" date="2020" name="bioRxiv">
        <title>Whole genome comparisons of ergot fungi reveals the divergence and evolution of species within the genus Claviceps are the result of varying mechanisms driving genome evolution and host range expansion.</title>
        <authorList>
            <person name="Wyka S.A."/>
            <person name="Mondo S.J."/>
            <person name="Liu M."/>
            <person name="Dettman J."/>
            <person name="Nalam V."/>
            <person name="Broders K.D."/>
        </authorList>
    </citation>
    <scope>NUCLEOTIDE SEQUENCE [LARGE SCALE GENOMIC DNA]</scope>
    <source>
        <strain evidence="2 3">Clav52</strain>
    </source>
</reference>
<proteinExistence type="predicted"/>
<feature type="signal peptide" evidence="1">
    <location>
        <begin position="1"/>
        <end position="16"/>
    </location>
</feature>
<accession>A0A9P7QTW5</accession>
<dbReference type="AlphaFoldDB" id="A0A9P7QTW5"/>
<evidence type="ECO:0000313" key="2">
    <source>
        <dbReference type="EMBL" id="KAG6303752.1"/>
    </source>
</evidence>
<organism evidence="2 3">
    <name type="scientific">Claviceps aff. purpurea</name>
    <dbReference type="NCBI Taxonomy" id="1967640"/>
    <lineage>
        <taxon>Eukaryota</taxon>
        <taxon>Fungi</taxon>
        <taxon>Dikarya</taxon>
        <taxon>Ascomycota</taxon>
        <taxon>Pezizomycotina</taxon>
        <taxon>Sordariomycetes</taxon>
        <taxon>Hypocreomycetidae</taxon>
        <taxon>Hypocreales</taxon>
        <taxon>Clavicipitaceae</taxon>
        <taxon>Claviceps</taxon>
    </lineage>
</organism>
<feature type="chain" id="PRO_5040125622" description="Cyanovirin-N domain-containing protein" evidence="1">
    <location>
        <begin position="17"/>
        <end position="110"/>
    </location>
</feature>
<evidence type="ECO:0000313" key="3">
    <source>
        <dbReference type="Proteomes" id="UP000707071"/>
    </source>
</evidence>
<dbReference type="EMBL" id="SRRH01000005">
    <property type="protein sequence ID" value="KAG6303752.1"/>
    <property type="molecule type" value="Genomic_DNA"/>
</dbReference>
<protein>
    <recommendedName>
        <fullName evidence="4">Cyanovirin-N domain-containing protein</fullName>
    </recommendedName>
</protein>
<keyword evidence="3" id="KW-1185">Reference proteome</keyword>